<evidence type="ECO:0000313" key="2">
    <source>
        <dbReference type="Proteomes" id="UP000789525"/>
    </source>
</evidence>
<keyword evidence="2" id="KW-1185">Reference proteome</keyword>
<dbReference type="EMBL" id="CAJVPT010003740">
    <property type="protein sequence ID" value="CAG8499694.1"/>
    <property type="molecule type" value="Genomic_DNA"/>
</dbReference>
<accession>A0ACA9L0U6</accession>
<protein>
    <submittedName>
        <fullName evidence="1">11163_t:CDS:1</fullName>
    </submittedName>
</protein>
<organism evidence="1 2">
    <name type="scientific">Acaulospora colombiana</name>
    <dbReference type="NCBI Taxonomy" id="27376"/>
    <lineage>
        <taxon>Eukaryota</taxon>
        <taxon>Fungi</taxon>
        <taxon>Fungi incertae sedis</taxon>
        <taxon>Mucoromycota</taxon>
        <taxon>Glomeromycotina</taxon>
        <taxon>Glomeromycetes</taxon>
        <taxon>Diversisporales</taxon>
        <taxon>Acaulosporaceae</taxon>
        <taxon>Acaulospora</taxon>
    </lineage>
</organism>
<proteinExistence type="predicted"/>
<gene>
    <name evidence="1" type="ORF">ACOLOM_LOCUS2741</name>
</gene>
<evidence type="ECO:0000313" key="1">
    <source>
        <dbReference type="EMBL" id="CAG8499694.1"/>
    </source>
</evidence>
<reference evidence="1" key="1">
    <citation type="submission" date="2021-06" db="EMBL/GenBank/DDBJ databases">
        <authorList>
            <person name="Kallberg Y."/>
            <person name="Tangrot J."/>
            <person name="Rosling A."/>
        </authorList>
    </citation>
    <scope>NUCLEOTIDE SEQUENCE</scope>
    <source>
        <strain evidence="1">CL356</strain>
    </source>
</reference>
<sequence>MWSGNRLVSFDCAFVASEINRQNINSITKKSRSPIYAPVQLIGEIKKYNEVFRDHSQQDSVEFLRVVLDKLHEELPYPPSALADNNTMRANNIANDNFTNDDASSFSYDPNVDDHYNGCGTSSFSSNTTRAPHRNKRRYPLPTSVISNIFQGYLESRIKCLRCNQEFLKEDHFYDLPIQIDKKFRLKSSENDSGDSIVNSMKGLMGGLLGTLRLQDCLAAFCATEKLEGKNRYKCDICKKLTVCQKTLRITRLPETLCIQLKRFRYSSHTSKIGTHVQFPMEDLEMGPYCKDSSLKSTKDERDVTESTKYNLYGFIHHRGGSGSGHYIAYAQNPIDGNWYEYDDTKSVAEISRLEAYVLFYRRTSPEKDVERKEIKDRIKRESSAEHYWISRLWFNRWRFMTTPGPISNYDFICPHESVSFKNYAILRDLVVEVPLGVYTTLATRYGTDGSPPFPVSNYASSDCMICQQEEILLANRRRKEIRDIRNLDSNTIGRGESWYLISAIWLRKWHNFIDGGPLPGPIDNTNFLKENGRPESGMCKGVDYRGVNTRVWSYFEHIYGGGPTVVR</sequence>
<comment type="caution">
    <text evidence="1">The sequence shown here is derived from an EMBL/GenBank/DDBJ whole genome shotgun (WGS) entry which is preliminary data.</text>
</comment>
<dbReference type="Proteomes" id="UP000789525">
    <property type="component" value="Unassembled WGS sequence"/>
</dbReference>
<name>A0ACA9L0U6_9GLOM</name>
<feature type="non-terminal residue" evidence="1">
    <location>
        <position position="568"/>
    </location>
</feature>